<protein>
    <submittedName>
        <fullName evidence="1">Uncharacterized protein</fullName>
    </submittedName>
</protein>
<accession>A0A3M7R1L8</accession>
<keyword evidence="2" id="KW-1185">Reference proteome</keyword>
<sequence>MEKNLPVYVVQVNIPIPIAPLMTQKNTNPNIIAKIVSTHFGPSYGKEIEEQLIREAAEEDFEDSMYFYDRDQDVLSP</sequence>
<evidence type="ECO:0000313" key="2">
    <source>
        <dbReference type="Proteomes" id="UP000276133"/>
    </source>
</evidence>
<gene>
    <name evidence="1" type="ORF">BpHYR1_014655</name>
</gene>
<dbReference type="EMBL" id="REGN01004444">
    <property type="protein sequence ID" value="RNA17492.1"/>
    <property type="molecule type" value="Genomic_DNA"/>
</dbReference>
<dbReference type="Proteomes" id="UP000276133">
    <property type="component" value="Unassembled WGS sequence"/>
</dbReference>
<dbReference type="AlphaFoldDB" id="A0A3M7R1L8"/>
<proteinExistence type="predicted"/>
<name>A0A3M7R1L8_BRAPC</name>
<comment type="caution">
    <text evidence="1">The sequence shown here is derived from an EMBL/GenBank/DDBJ whole genome shotgun (WGS) entry which is preliminary data.</text>
</comment>
<organism evidence="1 2">
    <name type="scientific">Brachionus plicatilis</name>
    <name type="common">Marine rotifer</name>
    <name type="synonym">Brachionus muelleri</name>
    <dbReference type="NCBI Taxonomy" id="10195"/>
    <lineage>
        <taxon>Eukaryota</taxon>
        <taxon>Metazoa</taxon>
        <taxon>Spiralia</taxon>
        <taxon>Gnathifera</taxon>
        <taxon>Rotifera</taxon>
        <taxon>Eurotatoria</taxon>
        <taxon>Monogononta</taxon>
        <taxon>Pseudotrocha</taxon>
        <taxon>Ploima</taxon>
        <taxon>Brachionidae</taxon>
        <taxon>Brachionus</taxon>
    </lineage>
</organism>
<evidence type="ECO:0000313" key="1">
    <source>
        <dbReference type="EMBL" id="RNA17492.1"/>
    </source>
</evidence>
<reference evidence="1 2" key="1">
    <citation type="journal article" date="2018" name="Sci. Rep.">
        <title>Genomic signatures of local adaptation to the degree of environmental predictability in rotifers.</title>
        <authorList>
            <person name="Franch-Gras L."/>
            <person name="Hahn C."/>
            <person name="Garcia-Roger E.M."/>
            <person name="Carmona M.J."/>
            <person name="Serra M."/>
            <person name="Gomez A."/>
        </authorList>
    </citation>
    <scope>NUCLEOTIDE SEQUENCE [LARGE SCALE GENOMIC DNA]</scope>
    <source>
        <strain evidence="1">HYR1</strain>
    </source>
</reference>